<dbReference type="Pfam" id="PF02517">
    <property type="entry name" value="Rce1-like"/>
    <property type="match status" value="1"/>
</dbReference>
<evidence type="ECO:0000313" key="4">
    <source>
        <dbReference type="EMBL" id="EHC01598.1"/>
    </source>
</evidence>
<dbReference type="PANTHER" id="PTHR36435:SF1">
    <property type="entry name" value="CAAX AMINO TERMINAL PROTEASE FAMILY PROTEIN"/>
    <property type="match status" value="1"/>
</dbReference>
<proteinExistence type="inferred from homology"/>
<feature type="transmembrane region" description="Helical" evidence="2">
    <location>
        <begin position="12"/>
        <end position="31"/>
    </location>
</feature>
<gene>
    <name evidence="4" type="ORF">SSUR61_0112</name>
</gene>
<evidence type="ECO:0000313" key="5">
    <source>
        <dbReference type="Proteomes" id="UP000004014"/>
    </source>
</evidence>
<keyword evidence="2" id="KW-0472">Membrane</keyword>
<protein>
    <submittedName>
        <fullName evidence="4">Membrane protein</fullName>
    </submittedName>
</protein>
<feature type="transmembrane region" description="Helical" evidence="2">
    <location>
        <begin position="37"/>
        <end position="54"/>
    </location>
</feature>
<dbReference type="PANTHER" id="PTHR36435">
    <property type="entry name" value="SLR1288 PROTEIN"/>
    <property type="match status" value="1"/>
</dbReference>
<feature type="transmembrane region" description="Helical" evidence="2">
    <location>
        <begin position="141"/>
        <end position="157"/>
    </location>
</feature>
<dbReference type="EMBL" id="AEYY01000051">
    <property type="protein sequence ID" value="EHC01598.1"/>
    <property type="molecule type" value="Genomic_DNA"/>
</dbReference>
<feature type="transmembrane region" description="Helical" evidence="2">
    <location>
        <begin position="163"/>
        <end position="183"/>
    </location>
</feature>
<dbReference type="GO" id="GO:0004175">
    <property type="term" value="F:endopeptidase activity"/>
    <property type="evidence" value="ECO:0007669"/>
    <property type="project" value="UniProtKB-ARBA"/>
</dbReference>
<dbReference type="RefSeq" id="WP_002943465.1">
    <property type="nucleotide sequence ID" value="NZ_AEYY01000051.1"/>
</dbReference>
<dbReference type="InterPro" id="IPR003675">
    <property type="entry name" value="Rce1/LyrA-like_dom"/>
</dbReference>
<organism evidence="4 5">
    <name type="scientific">Streptococcus suis R61</name>
    <dbReference type="NCBI Taxonomy" id="996306"/>
    <lineage>
        <taxon>Bacteria</taxon>
        <taxon>Bacillati</taxon>
        <taxon>Bacillota</taxon>
        <taxon>Bacilli</taxon>
        <taxon>Lactobacillales</taxon>
        <taxon>Streptococcaceae</taxon>
        <taxon>Streptococcus</taxon>
    </lineage>
</organism>
<feature type="transmembrane region" description="Helical" evidence="2">
    <location>
        <begin position="66"/>
        <end position="87"/>
    </location>
</feature>
<sequence>MNRNKWKENITNPYVPLVILLGIYPYGLNLLETELQFYLGVVFIAIFSCVLLRQQGFGEILRFRCFSWKTVGVVILGFLALIAWAMVVHELFPKPANELAINEKQYLGVELLLFNIYVTILGPIGEELVFRGLVMKNFEKLFHSYLGVIVSASLFSLGHVLLFGWLVTDFIIYFGMGAIYALVFKKSKTIYPAICLHILWNSFIQLIVQG</sequence>
<comment type="caution">
    <text evidence="4">The sequence shown here is derived from an EMBL/GenBank/DDBJ whole genome shotgun (WGS) entry which is preliminary data.</text>
</comment>
<accession>A0AA87F607</accession>
<dbReference type="GO" id="GO:0080120">
    <property type="term" value="P:CAAX-box protein maturation"/>
    <property type="evidence" value="ECO:0007669"/>
    <property type="project" value="UniProtKB-ARBA"/>
</dbReference>
<feature type="transmembrane region" description="Helical" evidence="2">
    <location>
        <begin position="107"/>
        <end position="129"/>
    </location>
</feature>
<feature type="domain" description="CAAX prenyl protease 2/Lysostaphin resistance protein A-like" evidence="3">
    <location>
        <begin position="111"/>
        <end position="202"/>
    </location>
</feature>
<dbReference type="InterPro" id="IPR052710">
    <property type="entry name" value="CAAX_protease"/>
</dbReference>
<evidence type="ECO:0000256" key="1">
    <source>
        <dbReference type="ARBA" id="ARBA00009067"/>
    </source>
</evidence>
<evidence type="ECO:0000259" key="3">
    <source>
        <dbReference type="Pfam" id="PF02517"/>
    </source>
</evidence>
<dbReference type="AlphaFoldDB" id="A0AA87F607"/>
<reference evidence="4 5" key="1">
    <citation type="submission" date="2011-03" db="EMBL/GenBank/DDBJ databases">
        <title>Deep-sequencing identification of multiple resistance mechanism for the high antibiotic-resistance strain Streptococcus suis R61.</title>
        <authorList>
            <person name="Hu P."/>
            <person name="Yang M."/>
            <person name="Jin M."/>
            <person name="Xiao J."/>
        </authorList>
    </citation>
    <scope>NUCLEOTIDE SEQUENCE [LARGE SCALE GENOMIC DNA]</scope>
    <source>
        <strain evidence="4 5">R61</strain>
    </source>
</reference>
<evidence type="ECO:0000256" key="2">
    <source>
        <dbReference type="SAM" id="Phobius"/>
    </source>
</evidence>
<keyword evidence="2" id="KW-1133">Transmembrane helix</keyword>
<comment type="similarity">
    <text evidence="1">Belongs to the UPF0177 family.</text>
</comment>
<keyword evidence="2" id="KW-0812">Transmembrane</keyword>
<dbReference type="Proteomes" id="UP000004014">
    <property type="component" value="Unassembled WGS sequence"/>
</dbReference>
<name>A0AA87F607_STRSU</name>